<protein>
    <submittedName>
        <fullName evidence="1">Uncharacterized protein</fullName>
    </submittedName>
</protein>
<name>A0A5E7NB69_PSEFL</name>
<accession>A0A5E7NB69</accession>
<proteinExistence type="predicted"/>
<evidence type="ECO:0000313" key="2">
    <source>
        <dbReference type="Proteomes" id="UP000385207"/>
    </source>
</evidence>
<sequence length="274" mass="30544">MSLAAQTFPCAGPTIYLGDRGFLKRYASPYSNTEIEAWARVVLNGSRLGVASGDGASAAAVGRAINGSFSPWHLYHSRFLIQVYDKLSGKLFNVNEIQREPQRFYEPAHYRFGPDVDQIDEDIDIINRFNPGVVSVGGDWLDILLAQGEIELIEQIFHQITSRTKSARVCWLMLTFNLSERCLKLLDRMTFDGVLTAANILQMDCVITTSKLEAIKQRCPLYALHCLAGGVIPLEPALDYALNHMGVAACIVGAGRPTHIVDLMRCEALYRRHR</sequence>
<evidence type="ECO:0000313" key="1">
    <source>
        <dbReference type="EMBL" id="VVP34129.1"/>
    </source>
</evidence>
<reference evidence="1 2" key="1">
    <citation type="submission" date="2019-09" db="EMBL/GenBank/DDBJ databases">
        <authorList>
            <person name="Chandra G."/>
            <person name="Truman W A."/>
        </authorList>
    </citation>
    <scope>NUCLEOTIDE SEQUENCE [LARGE SCALE GENOMIC DNA]</scope>
    <source>
        <strain evidence="1">PS862</strain>
    </source>
</reference>
<dbReference type="Proteomes" id="UP000385207">
    <property type="component" value="Unassembled WGS sequence"/>
</dbReference>
<dbReference type="RefSeq" id="WP_150784803.1">
    <property type="nucleotide sequence ID" value="NZ_CABVII010000023.1"/>
</dbReference>
<dbReference type="EMBL" id="CABVII010000023">
    <property type="protein sequence ID" value="VVP34129.1"/>
    <property type="molecule type" value="Genomic_DNA"/>
</dbReference>
<dbReference type="AlphaFoldDB" id="A0A5E7NB69"/>
<dbReference type="OrthoDB" id="7015078at2"/>
<organism evidence="1 2">
    <name type="scientific">Pseudomonas fluorescens</name>
    <dbReference type="NCBI Taxonomy" id="294"/>
    <lineage>
        <taxon>Bacteria</taxon>
        <taxon>Pseudomonadati</taxon>
        <taxon>Pseudomonadota</taxon>
        <taxon>Gammaproteobacteria</taxon>
        <taxon>Pseudomonadales</taxon>
        <taxon>Pseudomonadaceae</taxon>
        <taxon>Pseudomonas</taxon>
    </lineage>
</organism>
<gene>
    <name evidence="1" type="ORF">PS862_04529</name>
</gene>